<dbReference type="EMBL" id="CP050995">
    <property type="protein sequence ID" value="QIY92229.1"/>
    <property type="molecule type" value="Genomic_DNA"/>
</dbReference>
<proteinExistence type="predicted"/>
<keyword evidence="2" id="KW-1185">Reference proteome</keyword>
<accession>A0ABX6KX33</accession>
<name>A0ABX6KX33_CHRGL</name>
<evidence type="ECO:0000313" key="2">
    <source>
        <dbReference type="Proteomes" id="UP000501570"/>
    </source>
</evidence>
<dbReference type="PROSITE" id="PS51257">
    <property type="entry name" value="PROKAR_LIPOPROTEIN"/>
    <property type="match status" value="1"/>
</dbReference>
<dbReference type="RefSeq" id="WP_168239237.1">
    <property type="nucleotide sequence ID" value="NZ_CP050995.1"/>
</dbReference>
<protein>
    <recommendedName>
        <fullName evidence="3">Lipoprotein</fullName>
    </recommendedName>
</protein>
<evidence type="ECO:0000313" key="1">
    <source>
        <dbReference type="EMBL" id="QIY92229.1"/>
    </source>
</evidence>
<sequence length="134" mass="14659">MKKTFLFSMAFATLLSLTSCWEWSRQQDIKDAEAKGIATLKESESSKKAMVETAKAENESATLKAEAMVKIAKAQANAEIERAKGVAEANKIIGNSLQGNEDYLKYLQIEAIKESKGSKVYIPTEAGLPILEAK</sequence>
<reference evidence="1 2" key="1">
    <citation type="submission" date="2019-09" db="EMBL/GenBank/DDBJ databases">
        <title>FDA dAtabase for Regulatory Grade micrObial Sequences (FDA-ARGOS): Supporting development and validation of Infectious Disease Dx tests.</title>
        <authorList>
            <person name="Sciortino C."/>
            <person name="Tallon L."/>
            <person name="Sadzewicz L."/>
            <person name="Vavikolanu K."/>
            <person name="Mehta A."/>
            <person name="Aluvathingal J."/>
            <person name="Nadendla S."/>
            <person name="Nandy P."/>
            <person name="Geyer C."/>
            <person name="Yan Y."/>
            <person name="Sichtig H."/>
        </authorList>
    </citation>
    <scope>NUCLEOTIDE SEQUENCE [LARGE SCALE GENOMIC DNA]</scope>
    <source>
        <strain evidence="1 2">FDAARGOS_636</strain>
    </source>
</reference>
<dbReference type="Proteomes" id="UP000501570">
    <property type="component" value="Chromosome"/>
</dbReference>
<gene>
    <name evidence="1" type="ORF">FOB44_16855</name>
</gene>
<organism evidence="1 2">
    <name type="scientific">Chryseobacterium gallinarum</name>
    <dbReference type="NCBI Taxonomy" id="1324352"/>
    <lineage>
        <taxon>Bacteria</taxon>
        <taxon>Pseudomonadati</taxon>
        <taxon>Bacteroidota</taxon>
        <taxon>Flavobacteriia</taxon>
        <taxon>Flavobacteriales</taxon>
        <taxon>Weeksellaceae</taxon>
        <taxon>Chryseobacterium group</taxon>
        <taxon>Chryseobacterium</taxon>
    </lineage>
</organism>
<evidence type="ECO:0008006" key="3">
    <source>
        <dbReference type="Google" id="ProtNLM"/>
    </source>
</evidence>